<keyword evidence="3" id="KW-1185">Reference proteome</keyword>
<keyword evidence="1" id="KW-0812">Transmembrane</keyword>
<evidence type="ECO:0000313" key="2">
    <source>
        <dbReference type="EMBL" id="SDQ17487.1"/>
    </source>
</evidence>
<gene>
    <name evidence="2" type="ORF">SAMN04487752_1099</name>
</gene>
<evidence type="ECO:0000256" key="1">
    <source>
        <dbReference type="SAM" id="Phobius"/>
    </source>
</evidence>
<name>A0A1H0YQI4_9LACT</name>
<dbReference type="RefSeq" id="WP_035023848.1">
    <property type="nucleotide sequence ID" value="NZ_CP084916.1"/>
</dbReference>
<protein>
    <submittedName>
        <fullName evidence="2">Uncharacterized protein</fullName>
    </submittedName>
</protein>
<feature type="transmembrane region" description="Helical" evidence="1">
    <location>
        <begin position="63"/>
        <end position="83"/>
    </location>
</feature>
<dbReference type="OrthoDB" id="2156482at2"/>
<organism evidence="2 3">
    <name type="scientific">Carnobacterium viridans</name>
    <dbReference type="NCBI Taxonomy" id="174587"/>
    <lineage>
        <taxon>Bacteria</taxon>
        <taxon>Bacillati</taxon>
        <taxon>Bacillota</taxon>
        <taxon>Bacilli</taxon>
        <taxon>Lactobacillales</taxon>
        <taxon>Carnobacteriaceae</taxon>
        <taxon>Carnobacterium</taxon>
    </lineage>
</organism>
<dbReference type="EMBL" id="FNJW01000008">
    <property type="protein sequence ID" value="SDQ17487.1"/>
    <property type="molecule type" value="Genomic_DNA"/>
</dbReference>
<keyword evidence="1" id="KW-0472">Membrane</keyword>
<dbReference type="AlphaFoldDB" id="A0A1H0YQI4"/>
<proteinExistence type="predicted"/>
<sequence>MFQYLLIGLIAFYVMGNLLALRYFSAYDFESQFVRIFLVNDRRIIKNIKEKATVPLVKKLKQVFSLQLIAKIIIYSLFVHFYLGDNTAVSVFILATLFVCNILFDLQTNRIVSKANQS</sequence>
<evidence type="ECO:0000313" key="3">
    <source>
        <dbReference type="Proteomes" id="UP000199481"/>
    </source>
</evidence>
<feature type="transmembrane region" description="Helical" evidence="1">
    <location>
        <begin position="6"/>
        <end position="25"/>
    </location>
</feature>
<keyword evidence="1" id="KW-1133">Transmembrane helix</keyword>
<reference evidence="3" key="1">
    <citation type="submission" date="2016-10" db="EMBL/GenBank/DDBJ databases">
        <authorList>
            <person name="Varghese N."/>
            <person name="Submissions S."/>
        </authorList>
    </citation>
    <scope>NUCLEOTIDE SEQUENCE [LARGE SCALE GENOMIC DNA]</scope>
    <source>
        <strain evidence="3">MPL-11</strain>
    </source>
</reference>
<feature type="transmembrane region" description="Helical" evidence="1">
    <location>
        <begin position="89"/>
        <end position="106"/>
    </location>
</feature>
<accession>A0A1H0YQI4</accession>
<dbReference type="Proteomes" id="UP000199481">
    <property type="component" value="Unassembled WGS sequence"/>
</dbReference>